<protein>
    <submittedName>
        <fullName evidence="2">Os01g0723301 protein</fullName>
    </submittedName>
</protein>
<dbReference type="AlphaFoldDB" id="A0A0P0V7L1"/>
<proteinExistence type="predicted"/>
<dbReference type="InParanoid" id="A0A0P0V7L1"/>
<evidence type="ECO:0000313" key="2">
    <source>
        <dbReference type="EMBL" id="BAS74106.1"/>
    </source>
</evidence>
<reference evidence="3" key="1">
    <citation type="journal article" date="2005" name="Nature">
        <title>The map-based sequence of the rice genome.</title>
        <authorList>
            <consortium name="International rice genome sequencing project (IRGSP)"/>
            <person name="Matsumoto T."/>
            <person name="Wu J."/>
            <person name="Kanamori H."/>
            <person name="Katayose Y."/>
            <person name="Fujisawa M."/>
            <person name="Namiki N."/>
            <person name="Mizuno H."/>
            <person name="Yamamoto K."/>
            <person name="Antonio B.A."/>
            <person name="Baba T."/>
            <person name="Sakata K."/>
            <person name="Nagamura Y."/>
            <person name="Aoki H."/>
            <person name="Arikawa K."/>
            <person name="Arita K."/>
            <person name="Bito T."/>
            <person name="Chiden Y."/>
            <person name="Fujitsuka N."/>
            <person name="Fukunaka R."/>
            <person name="Hamada M."/>
            <person name="Harada C."/>
            <person name="Hayashi A."/>
            <person name="Hijishita S."/>
            <person name="Honda M."/>
            <person name="Hosokawa S."/>
            <person name="Ichikawa Y."/>
            <person name="Idonuma A."/>
            <person name="Iijima M."/>
            <person name="Ikeda M."/>
            <person name="Ikeno M."/>
            <person name="Ito K."/>
            <person name="Ito S."/>
            <person name="Ito T."/>
            <person name="Ito Y."/>
            <person name="Ito Y."/>
            <person name="Iwabuchi A."/>
            <person name="Kamiya K."/>
            <person name="Karasawa W."/>
            <person name="Kurita K."/>
            <person name="Katagiri S."/>
            <person name="Kikuta A."/>
            <person name="Kobayashi H."/>
            <person name="Kobayashi N."/>
            <person name="Machita K."/>
            <person name="Maehara T."/>
            <person name="Masukawa M."/>
            <person name="Mizubayashi T."/>
            <person name="Mukai Y."/>
            <person name="Nagasaki H."/>
            <person name="Nagata Y."/>
            <person name="Naito S."/>
            <person name="Nakashima M."/>
            <person name="Nakama Y."/>
            <person name="Nakamichi Y."/>
            <person name="Nakamura M."/>
            <person name="Meguro A."/>
            <person name="Negishi M."/>
            <person name="Ohta I."/>
            <person name="Ohta T."/>
            <person name="Okamoto M."/>
            <person name="Ono N."/>
            <person name="Saji S."/>
            <person name="Sakaguchi M."/>
            <person name="Sakai K."/>
            <person name="Shibata M."/>
            <person name="Shimokawa T."/>
            <person name="Song J."/>
            <person name="Takazaki Y."/>
            <person name="Terasawa K."/>
            <person name="Tsugane M."/>
            <person name="Tsuji K."/>
            <person name="Ueda S."/>
            <person name="Waki K."/>
            <person name="Yamagata H."/>
            <person name="Yamamoto M."/>
            <person name="Yamamoto S."/>
            <person name="Yamane H."/>
            <person name="Yoshiki S."/>
            <person name="Yoshihara R."/>
            <person name="Yukawa K."/>
            <person name="Zhong H."/>
            <person name="Yano M."/>
            <person name="Yuan Q."/>
            <person name="Ouyang S."/>
            <person name="Liu J."/>
            <person name="Jones K.M."/>
            <person name="Gansberger K."/>
            <person name="Moffat K."/>
            <person name="Hill J."/>
            <person name="Bera J."/>
            <person name="Fadrosh D."/>
            <person name="Jin S."/>
            <person name="Johri S."/>
            <person name="Kim M."/>
            <person name="Overton L."/>
            <person name="Reardon M."/>
            <person name="Tsitrin T."/>
            <person name="Vuong H."/>
            <person name="Weaver B."/>
            <person name="Ciecko A."/>
            <person name="Tallon L."/>
            <person name="Jackson J."/>
            <person name="Pai G."/>
            <person name="Aken S.V."/>
            <person name="Utterback T."/>
            <person name="Reidmuller S."/>
            <person name="Feldblyum T."/>
            <person name="Hsiao J."/>
            <person name="Zismann V."/>
            <person name="Iobst S."/>
            <person name="de Vazeille A.R."/>
            <person name="Buell C.R."/>
            <person name="Ying K."/>
            <person name="Li Y."/>
            <person name="Lu T."/>
            <person name="Huang Y."/>
            <person name="Zhao Q."/>
            <person name="Feng Q."/>
            <person name="Zhang L."/>
            <person name="Zhu J."/>
            <person name="Weng Q."/>
            <person name="Mu J."/>
            <person name="Lu Y."/>
            <person name="Fan D."/>
            <person name="Liu Y."/>
            <person name="Guan J."/>
            <person name="Zhang Y."/>
            <person name="Yu S."/>
            <person name="Liu X."/>
            <person name="Zhang Y."/>
            <person name="Hong G."/>
            <person name="Han B."/>
            <person name="Choisne N."/>
            <person name="Demange N."/>
            <person name="Orjeda G."/>
            <person name="Samain S."/>
            <person name="Cattolico L."/>
            <person name="Pelletier E."/>
            <person name="Couloux A."/>
            <person name="Segurens B."/>
            <person name="Wincker P."/>
            <person name="D'Hont A."/>
            <person name="Scarpelli C."/>
            <person name="Weissenbach J."/>
            <person name="Salanoubat M."/>
            <person name="Quetier F."/>
            <person name="Yu Y."/>
            <person name="Kim H.R."/>
            <person name="Rambo T."/>
            <person name="Currie J."/>
            <person name="Collura K."/>
            <person name="Luo M."/>
            <person name="Yang T."/>
            <person name="Ammiraju J.S.S."/>
            <person name="Engler F."/>
            <person name="Soderlund C."/>
            <person name="Wing R.A."/>
            <person name="Palmer L.E."/>
            <person name="de la Bastide M."/>
            <person name="Spiegel L."/>
            <person name="Nascimento L."/>
            <person name="Zutavern T."/>
            <person name="O'Shaughnessy A."/>
            <person name="Dike S."/>
            <person name="Dedhia N."/>
            <person name="Preston R."/>
            <person name="Balija V."/>
            <person name="McCombie W.R."/>
            <person name="Chow T."/>
            <person name="Chen H."/>
            <person name="Chung M."/>
            <person name="Chen C."/>
            <person name="Shaw J."/>
            <person name="Wu H."/>
            <person name="Hsiao K."/>
            <person name="Chao Y."/>
            <person name="Chu M."/>
            <person name="Cheng C."/>
            <person name="Hour A."/>
            <person name="Lee P."/>
            <person name="Lin S."/>
            <person name="Lin Y."/>
            <person name="Liou J."/>
            <person name="Liu S."/>
            <person name="Hsing Y."/>
            <person name="Raghuvanshi S."/>
            <person name="Mohanty A."/>
            <person name="Bharti A.K."/>
            <person name="Gaur A."/>
            <person name="Gupta V."/>
            <person name="Kumar D."/>
            <person name="Ravi V."/>
            <person name="Vij S."/>
            <person name="Kapur A."/>
            <person name="Khurana P."/>
            <person name="Khurana P."/>
            <person name="Khurana J.P."/>
            <person name="Tyagi A.K."/>
            <person name="Gaikwad K."/>
            <person name="Singh A."/>
            <person name="Dalal V."/>
            <person name="Srivastava S."/>
            <person name="Dixit A."/>
            <person name="Pal A.K."/>
            <person name="Ghazi I.A."/>
            <person name="Yadav M."/>
            <person name="Pandit A."/>
            <person name="Bhargava A."/>
            <person name="Sureshbabu K."/>
            <person name="Batra K."/>
            <person name="Sharma T.R."/>
            <person name="Mohapatra T."/>
            <person name="Singh N.K."/>
            <person name="Messing J."/>
            <person name="Nelson A.B."/>
            <person name="Fuks G."/>
            <person name="Kavchok S."/>
            <person name="Keizer G."/>
            <person name="Linton E."/>
            <person name="Llaca V."/>
            <person name="Song R."/>
            <person name="Tanyolac B."/>
            <person name="Young S."/>
            <person name="Ho-Il K."/>
            <person name="Hahn J.H."/>
            <person name="Sangsakoo G."/>
            <person name="Vanavichit A."/>
            <person name="de Mattos Luiz.A.T."/>
            <person name="Zimmer P.D."/>
            <person name="Malone G."/>
            <person name="Dellagostin O."/>
            <person name="de Oliveira A.C."/>
            <person name="Bevan M."/>
            <person name="Bancroft I."/>
            <person name="Minx P."/>
            <person name="Cordum H."/>
            <person name="Wilson R."/>
            <person name="Cheng Z."/>
            <person name="Jin W."/>
            <person name="Jiang J."/>
            <person name="Leong S.A."/>
            <person name="Iwama H."/>
            <person name="Gojobori T."/>
            <person name="Itoh T."/>
            <person name="Niimura Y."/>
            <person name="Fujii Y."/>
            <person name="Habara T."/>
            <person name="Sakai H."/>
            <person name="Sato Y."/>
            <person name="Wilson G."/>
            <person name="Kumar K."/>
            <person name="McCouch S."/>
            <person name="Juretic N."/>
            <person name="Hoen D."/>
            <person name="Wright S."/>
            <person name="Bruskiewich R."/>
            <person name="Bureau T."/>
            <person name="Miyao A."/>
            <person name="Hirochika H."/>
            <person name="Nishikawa T."/>
            <person name="Kadowaki K."/>
            <person name="Sugiura M."/>
            <person name="Burr B."/>
            <person name="Sasaki T."/>
        </authorList>
    </citation>
    <scope>NUCLEOTIDE SEQUENCE [LARGE SCALE GENOMIC DNA]</scope>
    <source>
        <strain evidence="3">cv. Nipponbare</strain>
    </source>
</reference>
<keyword evidence="3" id="KW-1185">Reference proteome</keyword>
<dbReference type="Proteomes" id="UP000059680">
    <property type="component" value="Chromosome 1"/>
</dbReference>
<sequence length="71" mass="7036">MAGGGAAGPADAGKLTGRSRPWSPRRREGERVRVRVRGASGDQGEAANVGGVGGLAAPSTARLTVVQLSPA</sequence>
<reference evidence="2 3" key="2">
    <citation type="journal article" date="2013" name="Plant Cell Physiol.">
        <title>Rice Annotation Project Database (RAP-DB): an integrative and interactive database for rice genomics.</title>
        <authorList>
            <person name="Sakai H."/>
            <person name="Lee S.S."/>
            <person name="Tanaka T."/>
            <person name="Numa H."/>
            <person name="Kim J."/>
            <person name="Kawahara Y."/>
            <person name="Wakimoto H."/>
            <person name="Yang C.C."/>
            <person name="Iwamoto M."/>
            <person name="Abe T."/>
            <person name="Yamada Y."/>
            <person name="Muto A."/>
            <person name="Inokuchi H."/>
            <person name="Ikemura T."/>
            <person name="Matsumoto T."/>
            <person name="Sasaki T."/>
            <person name="Itoh T."/>
        </authorList>
    </citation>
    <scope>NUCLEOTIDE SEQUENCE [LARGE SCALE GENOMIC DNA]</scope>
    <source>
        <strain evidence="3">cv. Nipponbare</strain>
    </source>
</reference>
<evidence type="ECO:0000256" key="1">
    <source>
        <dbReference type="SAM" id="MobiDB-lite"/>
    </source>
</evidence>
<accession>A0A0P0V7L1</accession>
<dbReference type="EMBL" id="AP014957">
    <property type="protein sequence ID" value="BAS74106.1"/>
    <property type="molecule type" value="Genomic_DNA"/>
</dbReference>
<gene>
    <name evidence="2" type="ordered locus">Os01g0723301</name>
    <name evidence="2" type="ORF">OSNPB_010723301</name>
</gene>
<evidence type="ECO:0000313" key="3">
    <source>
        <dbReference type="Proteomes" id="UP000059680"/>
    </source>
</evidence>
<feature type="region of interest" description="Disordered" evidence="1">
    <location>
        <begin position="1"/>
        <end position="45"/>
    </location>
</feature>
<organism evidence="2 3">
    <name type="scientific">Oryza sativa subsp. japonica</name>
    <name type="common">Rice</name>
    <dbReference type="NCBI Taxonomy" id="39947"/>
    <lineage>
        <taxon>Eukaryota</taxon>
        <taxon>Viridiplantae</taxon>
        <taxon>Streptophyta</taxon>
        <taxon>Embryophyta</taxon>
        <taxon>Tracheophyta</taxon>
        <taxon>Spermatophyta</taxon>
        <taxon>Magnoliopsida</taxon>
        <taxon>Liliopsida</taxon>
        <taxon>Poales</taxon>
        <taxon>Poaceae</taxon>
        <taxon>BOP clade</taxon>
        <taxon>Oryzoideae</taxon>
        <taxon>Oryzeae</taxon>
        <taxon>Oryzinae</taxon>
        <taxon>Oryza</taxon>
        <taxon>Oryza sativa</taxon>
    </lineage>
</organism>
<reference evidence="2 3" key="3">
    <citation type="journal article" date="2013" name="Rice">
        <title>Improvement of the Oryza sativa Nipponbare reference genome using next generation sequence and optical map data.</title>
        <authorList>
            <person name="Kawahara Y."/>
            <person name="de la Bastide M."/>
            <person name="Hamilton J.P."/>
            <person name="Kanamori H."/>
            <person name="McCombie W.R."/>
            <person name="Ouyang S."/>
            <person name="Schwartz D.C."/>
            <person name="Tanaka T."/>
            <person name="Wu J."/>
            <person name="Zhou S."/>
            <person name="Childs K.L."/>
            <person name="Davidson R.M."/>
            <person name="Lin H."/>
            <person name="Quesada-Ocampo L."/>
            <person name="Vaillancourt B."/>
            <person name="Sakai H."/>
            <person name="Lee S.S."/>
            <person name="Kim J."/>
            <person name="Numa H."/>
            <person name="Itoh T."/>
            <person name="Buell C.R."/>
            <person name="Matsumoto T."/>
        </authorList>
    </citation>
    <scope>NUCLEOTIDE SEQUENCE [LARGE SCALE GENOMIC DNA]</scope>
    <source>
        <strain evidence="3">cv. Nipponbare</strain>
    </source>
</reference>
<name>A0A0P0V7L1_ORYSJ</name>
<dbReference type="PaxDb" id="39947-A0A0P0V7L1"/>